<keyword evidence="3" id="KW-1185">Reference proteome</keyword>
<dbReference type="Proteomes" id="UP000327013">
    <property type="component" value="Chromosome 1"/>
</dbReference>
<proteinExistence type="predicted"/>
<dbReference type="EMBL" id="CM017321">
    <property type="protein sequence ID" value="KAE7996054.1"/>
    <property type="molecule type" value="Genomic_DNA"/>
</dbReference>
<organism evidence="2 3">
    <name type="scientific">Carpinus fangiana</name>
    <dbReference type="NCBI Taxonomy" id="176857"/>
    <lineage>
        <taxon>Eukaryota</taxon>
        <taxon>Viridiplantae</taxon>
        <taxon>Streptophyta</taxon>
        <taxon>Embryophyta</taxon>
        <taxon>Tracheophyta</taxon>
        <taxon>Spermatophyta</taxon>
        <taxon>Magnoliopsida</taxon>
        <taxon>eudicotyledons</taxon>
        <taxon>Gunneridae</taxon>
        <taxon>Pentapetalae</taxon>
        <taxon>rosids</taxon>
        <taxon>fabids</taxon>
        <taxon>Fagales</taxon>
        <taxon>Betulaceae</taxon>
        <taxon>Carpinus</taxon>
    </lineage>
</organism>
<reference evidence="2 3" key="1">
    <citation type="submission" date="2019-06" db="EMBL/GenBank/DDBJ databases">
        <title>A chromosomal-level reference genome of Carpinus fangiana (Coryloideae, Betulaceae).</title>
        <authorList>
            <person name="Yang X."/>
            <person name="Wang Z."/>
            <person name="Zhang L."/>
            <person name="Hao G."/>
            <person name="Liu J."/>
            <person name="Yang Y."/>
        </authorList>
    </citation>
    <scope>NUCLEOTIDE SEQUENCE [LARGE SCALE GENOMIC DNA]</scope>
    <source>
        <strain evidence="2">Cfa_2016G</strain>
        <tissue evidence="2">Leaf</tissue>
    </source>
</reference>
<dbReference type="AlphaFoldDB" id="A0A5N6QCG3"/>
<sequence>MGSKKCALLLIGVLLIFLADITLPAQGRSRELGETFRAGKPRKLSVSAASDDKYPPWYNSQAPVADPNYVPELQDGSS</sequence>
<gene>
    <name evidence="2" type="ORF">FH972_000803</name>
</gene>
<evidence type="ECO:0000256" key="1">
    <source>
        <dbReference type="SAM" id="SignalP"/>
    </source>
</evidence>
<accession>A0A5N6QCG3</accession>
<feature type="chain" id="PRO_5024342811" evidence="1">
    <location>
        <begin position="25"/>
        <end position="78"/>
    </location>
</feature>
<name>A0A5N6QCG3_9ROSI</name>
<evidence type="ECO:0000313" key="2">
    <source>
        <dbReference type="EMBL" id="KAE7996054.1"/>
    </source>
</evidence>
<feature type="signal peptide" evidence="1">
    <location>
        <begin position="1"/>
        <end position="24"/>
    </location>
</feature>
<evidence type="ECO:0000313" key="3">
    <source>
        <dbReference type="Proteomes" id="UP000327013"/>
    </source>
</evidence>
<protein>
    <submittedName>
        <fullName evidence="2">Uncharacterized protein</fullName>
    </submittedName>
</protein>
<keyword evidence="1" id="KW-0732">Signal</keyword>